<dbReference type="GO" id="GO:0000398">
    <property type="term" value="P:mRNA splicing, via spliceosome"/>
    <property type="evidence" value="ECO:0007669"/>
    <property type="project" value="InterPro"/>
</dbReference>
<dbReference type="PANTHER" id="PTHR45986">
    <property type="entry name" value="ZINC FINGER MATRIN-TYPE PROTEIN 2"/>
    <property type="match status" value="1"/>
</dbReference>
<dbReference type="GO" id="GO:0046540">
    <property type="term" value="C:U4/U6 x U5 tri-snRNP complex"/>
    <property type="evidence" value="ECO:0007669"/>
    <property type="project" value="TreeGrafter"/>
</dbReference>
<organism evidence="6 7">
    <name type="scientific">Ensete ventricosum</name>
    <name type="common">Abyssinian banana</name>
    <name type="synonym">Musa ensete</name>
    <dbReference type="NCBI Taxonomy" id="4639"/>
    <lineage>
        <taxon>Eukaryota</taxon>
        <taxon>Viridiplantae</taxon>
        <taxon>Streptophyta</taxon>
        <taxon>Embryophyta</taxon>
        <taxon>Tracheophyta</taxon>
        <taxon>Spermatophyta</taxon>
        <taxon>Magnoliopsida</taxon>
        <taxon>Liliopsida</taxon>
        <taxon>Zingiberales</taxon>
        <taxon>Musaceae</taxon>
        <taxon>Ensete</taxon>
    </lineage>
</organism>
<evidence type="ECO:0000256" key="5">
    <source>
        <dbReference type="SAM" id="MobiDB-lite"/>
    </source>
</evidence>
<dbReference type="EMBL" id="JAQQAF010000008">
    <property type="protein sequence ID" value="KAJ8467163.1"/>
    <property type="molecule type" value="Genomic_DNA"/>
</dbReference>
<gene>
    <name evidence="6" type="ORF">OPV22_029715</name>
</gene>
<dbReference type="Proteomes" id="UP001222027">
    <property type="component" value="Unassembled WGS sequence"/>
</dbReference>
<evidence type="ECO:0000256" key="1">
    <source>
        <dbReference type="ARBA" id="ARBA00022723"/>
    </source>
</evidence>
<keyword evidence="4" id="KW-0539">Nucleus</keyword>
<proteinExistence type="predicted"/>
<dbReference type="PANTHER" id="PTHR45986:SF1">
    <property type="entry name" value="ZINC FINGER MATRIN-TYPE PROTEIN 2"/>
    <property type="match status" value="1"/>
</dbReference>
<dbReference type="AlphaFoldDB" id="A0AAV8QBZ3"/>
<accession>A0AAV8QBZ3</accession>
<evidence type="ECO:0000313" key="6">
    <source>
        <dbReference type="EMBL" id="KAJ8467163.1"/>
    </source>
</evidence>
<dbReference type="GO" id="GO:0008270">
    <property type="term" value="F:zinc ion binding"/>
    <property type="evidence" value="ECO:0007669"/>
    <property type="project" value="UniProtKB-KW"/>
</dbReference>
<feature type="region of interest" description="Disordered" evidence="5">
    <location>
        <begin position="46"/>
        <end position="70"/>
    </location>
</feature>
<protein>
    <recommendedName>
        <fullName evidence="8">CBF1-interacting co-repressor CIR N-terminal domain-containing protein</fullName>
    </recommendedName>
</protein>
<evidence type="ECO:0000256" key="4">
    <source>
        <dbReference type="ARBA" id="ARBA00023242"/>
    </source>
</evidence>
<keyword evidence="7" id="KW-1185">Reference proteome</keyword>
<evidence type="ECO:0008006" key="8">
    <source>
        <dbReference type="Google" id="ProtNLM"/>
    </source>
</evidence>
<dbReference type="InterPro" id="IPR040107">
    <property type="entry name" value="Snu23"/>
</dbReference>
<dbReference type="GO" id="GO:0005681">
    <property type="term" value="C:spliceosomal complex"/>
    <property type="evidence" value="ECO:0007669"/>
    <property type="project" value="InterPro"/>
</dbReference>
<reference evidence="6 7" key="1">
    <citation type="submission" date="2022-12" db="EMBL/GenBank/DDBJ databases">
        <title>Chromosome-scale assembly of the Ensete ventricosum genome.</title>
        <authorList>
            <person name="Dussert Y."/>
            <person name="Stocks J."/>
            <person name="Wendawek A."/>
            <person name="Woldeyes F."/>
            <person name="Nichols R.A."/>
            <person name="Borrell J.S."/>
        </authorList>
    </citation>
    <scope>NUCLEOTIDE SEQUENCE [LARGE SCALE GENOMIC DNA]</scope>
    <source>
        <strain evidence="7">cv. Maze</strain>
        <tissue evidence="6">Seeds</tissue>
    </source>
</reference>
<evidence type="ECO:0000313" key="7">
    <source>
        <dbReference type="Proteomes" id="UP001222027"/>
    </source>
</evidence>
<keyword evidence="3" id="KW-0862">Zinc</keyword>
<keyword evidence="2" id="KW-0863">Zinc-finger</keyword>
<name>A0AAV8QBZ3_ENSVE</name>
<evidence type="ECO:0000256" key="2">
    <source>
        <dbReference type="ARBA" id="ARBA00022771"/>
    </source>
</evidence>
<keyword evidence="1" id="KW-0479">Metal-binding</keyword>
<feature type="compositionally biased region" description="Basic and acidic residues" evidence="5">
    <location>
        <begin position="46"/>
        <end position="63"/>
    </location>
</feature>
<sequence length="95" mass="11363">MRGRSIIRTEVRGAFVASLAERGAVGVDNTFRRKWNREEFLQRARERERQEDEEFKFKSKEKAPPVQRKPLKHRNYEVDLDPAWGKLRLLPPLHH</sequence>
<comment type="caution">
    <text evidence="6">The sequence shown here is derived from an EMBL/GenBank/DDBJ whole genome shotgun (WGS) entry which is preliminary data.</text>
</comment>
<evidence type="ECO:0000256" key="3">
    <source>
        <dbReference type="ARBA" id="ARBA00022833"/>
    </source>
</evidence>